<evidence type="ECO:0000256" key="5">
    <source>
        <dbReference type="PROSITE-ProRule" id="PRU00339"/>
    </source>
</evidence>
<dbReference type="Gene3D" id="1.25.40.10">
    <property type="entry name" value="Tetratricopeptide repeat domain"/>
    <property type="match status" value="3"/>
</dbReference>
<feature type="repeat" description="TPR" evidence="5">
    <location>
        <begin position="118"/>
        <end position="151"/>
    </location>
</feature>
<evidence type="ECO:0000256" key="3">
    <source>
        <dbReference type="ARBA" id="ARBA00038275"/>
    </source>
</evidence>
<feature type="compositionally biased region" description="Acidic residues" evidence="6">
    <location>
        <begin position="334"/>
        <end position="345"/>
    </location>
</feature>
<sequence length="946" mass="109364">MSSKEKYPIEKVSFEWVEECNDRKEIKKAYEAIKDEGGYYDLEMSLKNKLAKLDPSFRRRINEKPMSKEEKENIANDLDAFLHSANTDDQSLLGKNAQNIFENPKEEAAKRIGKRKQAENERMKGNDFMGSKEYDKAIESYDKSISLDANEPSTYSNRSLAYLKKKMFSKAIEDANKALELDPDYIKAYFRRGKAYEGLTNFEAAIKDYEYIHEKEPKNKKIKKELLSLRSAYKEHSDKKTTKKFQKIKIVEEESSTKIEEITEKKPAPVSSQPKSEEPVIQDEAKEEKPVVQEETKVVEPKTEPKVEPVVQEETKTEPKPSKDESKFVKVAIEEESSEDEEELQEAQKSDVKEQISKNAKNLLATEKFSEDFEESLEADAKAEFEAEQNKKEEKPQSTKKEQLEETKGEEDHVEEIKEPEITEEEKLELELLERIDDELAEYKNRAKEEHSKGMFDIAISIYEEALVFLDSQESQFKYQISALIAKKCALWNNIAACYKQYQNDDKEIEYSSLVIANAEHLKSDPNILYKAYYRRGCAYDKAEKYQKAKIDIQYCREKRPFDTEISKRMNHINEALKHAEEEKKTRSMMSSSKLRSTLEEIKTEGNKAFSSQKLDEAIESFTKGIEVYKDNQEVVKLEKCTDLTKIAISLFTNRALCYSKQRRDANVIADTTYVIENLSRKNVKAYYRRALAYKNFGQYKDSLSDLNKILEFESNNKDARKEQKVVKELYEKELKKQMEKQMKKQMGEMEGKKKKEEKKATSKTKVEEVKSTGVKVKEISPEEAQAAKSKTSEPVQPKKKVKIDDEVINKAAELASKTIGKDKVRIPNTTYGFESDLNSLKKDPENLYNYISQIPPSVFSKLYKDCDINPDYLVLILNSVTTYEKNADKILELLYNFSKTSNFSMTVMFFTDEDRSLYSELVTKAEEATISSASEMLAAVKAVLE</sequence>
<evidence type="ECO:0000256" key="6">
    <source>
        <dbReference type="SAM" id="MobiDB-lite"/>
    </source>
</evidence>
<accession>A0AAD2D6S4</accession>
<dbReference type="Proteomes" id="UP001295684">
    <property type="component" value="Unassembled WGS sequence"/>
</dbReference>
<keyword evidence="2 5" id="KW-0802">TPR repeat</keyword>
<dbReference type="SMART" id="SM00028">
    <property type="entry name" value="TPR"/>
    <property type="match status" value="8"/>
</dbReference>
<keyword evidence="9" id="KW-1185">Reference proteome</keyword>
<dbReference type="PANTHER" id="PTHR46423:SF1">
    <property type="entry name" value="RNA POLYMERASE II-ASSOCIATED PROTEIN 3"/>
    <property type="match status" value="1"/>
</dbReference>
<comment type="caution">
    <text evidence="8">The sequence shown here is derived from an EMBL/GenBank/DDBJ whole genome shotgun (WGS) entry which is preliminary data.</text>
</comment>
<dbReference type="GO" id="GO:0101031">
    <property type="term" value="C:protein folding chaperone complex"/>
    <property type="evidence" value="ECO:0007669"/>
    <property type="project" value="TreeGrafter"/>
</dbReference>
<dbReference type="InterPro" id="IPR019734">
    <property type="entry name" value="TPR_rpt"/>
</dbReference>
<feature type="repeat" description="TPR" evidence="5">
    <location>
        <begin position="152"/>
        <end position="185"/>
    </location>
</feature>
<evidence type="ECO:0000256" key="2">
    <source>
        <dbReference type="ARBA" id="ARBA00022803"/>
    </source>
</evidence>
<proteinExistence type="inferred from homology"/>
<dbReference type="PANTHER" id="PTHR46423">
    <property type="entry name" value="RNA POLYMERASE II-ASSOCIATED PROTEIN 3"/>
    <property type="match status" value="1"/>
</dbReference>
<evidence type="ECO:0000259" key="7">
    <source>
        <dbReference type="Pfam" id="PF13877"/>
    </source>
</evidence>
<dbReference type="Pfam" id="PF13181">
    <property type="entry name" value="TPR_8"/>
    <property type="match status" value="2"/>
</dbReference>
<name>A0AAD2D6S4_EUPCR</name>
<dbReference type="AlphaFoldDB" id="A0AAD2D6S4"/>
<dbReference type="Pfam" id="PF13414">
    <property type="entry name" value="TPR_11"/>
    <property type="match status" value="1"/>
</dbReference>
<evidence type="ECO:0000256" key="1">
    <source>
        <dbReference type="ARBA" id="ARBA00022737"/>
    </source>
</evidence>
<feature type="domain" description="RNA-polymerase II-associated protein 3-like C-terminal" evidence="7">
    <location>
        <begin position="828"/>
        <end position="916"/>
    </location>
</feature>
<feature type="region of interest" description="Disordered" evidence="6">
    <location>
        <begin position="258"/>
        <end position="423"/>
    </location>
</feature>
<dbReference type="InterPro" id="IPR025986">
    <property type="entry name" value="RPAP3-like_C"/>
</dbReference>
<feature type="compositionally biased region" description="Basic and acidic residues" evidence="6">
    <location>
        <begin position="379"/>
        <end position="421"/>
    </location>
</feature>
<evidence type="ECO:0000256" key="4">
    <source>
        <dbReference type="ARBA" id="ARBA00040133"/>
    </source>
</evidence>
<comment type="similarity">
    <text evidence="3">Belongs to the RPAP3 family.</text>
</comment>
<feature type="region of interest" description="Disordered" evidence="6">
    <location>
        <begin position="103"/>
        <end position="128"/>
    </location>
</feature>
<feature type="compositionally biased region" description="Basic and acidic residues" evidence="6">
    <location>
        <begin position="258"/>
        <end position="267"/>
    </location>
</feature>
<evidence type="ECO:0000313" key="9">
    <source>
        <dbReference type="Proteomes" id="UP001295684"/>
    </source>
</evidence>
<gene>
    <name evidence="8" type="ORF">ECRASSUSDP1_LOCUS24278</name>
</gene>
<feature type="region of interest" description="Disordered" evidence="6">
    <location>
        <begin position="744"/>
        <end position="766"/>
    </location>
</feature>
<feature type="compositionally biased region" description="Basic and acidic residues" evidence="6">
    <location>
        <begin position="275"/>
        <end position="328"/>
    </location>
</feature>
<feature type="repeat" description="TPR" evidence="5">
    <location>
        <begin position="186"/>
        <end position="219"/>
    </location>
</feature>
<dbReference type="InterPro" id="IPR011990">
    <property type="entry name" value="TPR-like_helical_dom_sf"/>
</dbReference>
<reference evidence="8" key="1">
    <citation type="submission" date="2023-07" db="EMBL/GenBank/DDBJ databases">
        <authorList>
            <consortium name="AG Swart"/>
            <person name="Singh M."/>
            <person name="Singh A."/>
            <person name="Seah K."/>
            <person name="Emmerich C."/>
        </authorList>
    </citation>
    <scope>NUCLEOTIDE SEQUENCE</scope>
    <source>
        <strain evidence="8">DP1</strain>
    </source>
</reference>
<dbReference type="EMBL" id="CAMPGE010024987">
    <property type="protein sequence ID" value="CAI2382792.1"/>
    <property type="molecule type" value="Genomic_DNA"/>
</dbReference>
<protein>
    <recommendedName>
        <fullName evidence="4">RNA polymerase II-associated protein 3</fullName>
    </recommendedName>
</protein>
<dbReference type="PROSITE" id="PS50005">
    <property type="entry name" value="TPR"/>
    <property type="match status" value="4"/>
</dbReference>
<evidence type="ECO:0000313" key="8">
    <source>
        <dbReference type="EMBL" id="CAI2382792.1"/>
    </source>
</evidence>
<dbReference type="Pfam" id="PF13877">
    <property type="entry name" value="RPAP3_C"/>
    <property type="match status" value="1"/>
</dbReference>
<organism evidence="8 9">
    <name type="scientific">Euplotes crassus</name>
    <dbReference type="NCBI Taxonomy" id="5936"/>
    <lineage>
        <taxon>Eukaryota</taxon>
        <taxon>Sar</taxon>
        <taxon>Alveolata</taxon>
        <taxon>Ciliophora</taxon>
        <taxon>Intramacronucleata</taxon>
        <taxon>Spirotrichea</taxon>
        <taxon>Hypotrichia</taxon>
        <taxon>Euplotida</taxon>
        <taxon>Euplotidae</taxon>
        <taxon>Moneuplotes</taxon>
    </lineage>
</organism>
<feature type="compositionally biased region" description="Basic and acidic residues" evidence="6">
    <location>
        <begin position="346"/>
        <end position="356"/>
    </location>
</feature>
<feature type="repeat" description="TPR" evidence="5">
    <location>
        <begin position="684"/>
        <end position="717"/>
    </location>
</feature>
<dbReference type="InterPro" id="IPR051966">
    <property type="entry name" value="RPAP3"/>
</dbReference>
<keyword evidence="1" id="KW-0677">Repeat</keyword>
<dbReference type="SUPFAM" id="SSF48452">
    <property type="entry name" value="TPR-like"/>
    <property type="match status" value="3"/>
</dbReference>